<sequence length="75" mass="8611">MTVTTFSVLDEILKLYLFQNLSKDEIVKRAGMRNLAKAEFKRRQAPPVLKVSPRAFGMGRRMPIARRVYEIGEGN</sequence>
<organism evidence="1 2">
    <name type="scientific">Treponema primitia (strain ATCC BAA-887 / DSM 12427 / ZAS-2)</name>
    <dbReference type="NCBI Taxonomy" id="545694"/>
    <lineage>
        <taxon>Bacteria</taxon>
        <taxon>Pseudomonadati</taxon>
        <taxon>Spirochaetota</taxon>
        <taxon>Spirochaetia</taxon>
        <taxon>Spirochaetales</taxon>
        <taxon>Treponemataceae</taxon>
        <taxon>Treponema</taxon>
    </lineage>
</organism>
<dbReference type="RefSeq" id="WP_015708744.1">
    <property type="nucleotide sequence ID" value="NC_015578.1"/>
</dbReference>
<dbReference type="HOGENOM" id="CLU_2670030_0_0_12"/>
<reference evidence="2" key="1">
    <citation type="submission" date="2009-12" db="EMBL/GenBank/DDBJ databases">
        <title>Complete sequence of Treponema primitia strain ZAS-2.</title>
        <authorList>
            <person name="Tetu S.G."/>
            <person name="Matson E."/>
            <person name="Ren Q."/>
            <person name="Seshadri R."/>
            <person name="Elbourne L."/>
            <person name="Hassan K.A."/>
            <person name="Durkin A."/>
            <person name="Radune D."/>
            <person name="Mohamoud Y."/>
            <person name="Shay R."/>
            <person name="Jin S."/>
            <person name="Zhang X."/>
            <person name="Lucey K."/>
            <person name="Ballor N.R."/>
            <person name="Ottesen E."/>
            <person name="Rosenthal R."/>
            <person name="Allen A."/>
            <person name="Leadbetter J.R."/>
            <person name="Paulsen I.T."/>
        </authorList>
    </citation>
    <scope>NUCLEOTIDE SEQUENCE [LARGE SCALE GENOMIC DNA]</scope>
    <source>
        <strain evidence="2">ATCC BAA-887 / DSM 12427 / ZAS-2</strain>
    </source>
</reference>
<reference evidence="1 2" key="2">
    <citation type="journal article" date="2011" name="ISME J.">
        <title>RNA-seq reveals cooperative metabolic interactions between two termite-gut spirochete species in co-culture.</title>
        <authorList>
            <person name="Rosenthal A.Z."/>
            <person name="Matson E.G."/>
            <person name="Eldar A."/>
            <person name="Leadbetter J.R."/>
        </authorList>
    </citation>
    <scope>NUCLEOTIDE SEQUENCE [LARGE SCALE GENOMIC DNA]</scope>
    <source>
        <strain evidence="2">ATCC BAA-887 / DSM 12427 / ZAS-2</strain>
    </source>
</reference>
<gene>
    <name evidence="1" type="ordered locus">TREPR_1345</name>
</gene>
<proteinExistence type="predicted"/>
<dbReference type="eggNOG" id="COG0171">
    <property type="taxonomic scope" value="Bacteria"/>
</dbReference>
<protein>
    <submittedName>
        <fullName evidence="1">NAD+ synthetase</fullName>
    </submittedName>
</protein>
<dbReference type="Gene3D" id="1.10.10.1510">
    <property type="match status" value="1"/>
</dbReference>
<accession>F5YQU5</accession>
<name>F5YQU5_TREPZ</name>
<evidence type="ECO:0000313" key="1">
    <source>
        <dbReference type="EMBL" id="AEF85387.1"/>
    </source>
</evidence>
<dbReference type="Proteomes" id="UP000009223">
    <property type="component" value="Chromosome"/>
</dbReference>
<dbReference type="STRING" id="545694.TREPR_1345"/>
<dbReference type="AlphaFoldDB" id="F5YQU5"/>
<keyword evidence="2" id="KW-1185">Reference proteome</keyword>
<dbReference type="KEGG" id="tpi:TREPR_1345"/>
<evidence type="ECO:0000313" key="2">
    <source>
        <dbReference type="Proteomes" id="UP000009223"/>
    </source>
</evidence>
<dbReference type="EMBL" id="CP001843">
    <property type="protein sequence ID" value="AEF85387.1"/>
    <property type="molecule type" value="Genomic_DNA"/>
</dbReference>